<dbReference type="Proteomes" id="UP000789739">
    <property type="component" value="Unassembled WGS sequence"/>
</dbReference>
<dbReference type="EMBL" id="CAJVPI010001854">
    <property type="protein sequence ID" value="CAG8628797.1"/>
    <property type="molecule type" value="Genomic_DNA"/>
</dbReference>
<feature type="compositionally biased region" description="Basic residues" evidence="1">
    <location>
        <begin position="76"/>
        <end position="95"/>
    </location>
</feature>
<evidence type="ECO:0000256" key="1">
    <source>
        <dbReference type="SAM" id="MobiDB-lite"/>
    </source>
</evidence>
<feature type="region of interest" description="Disordered" evidence="1">
    <location>
        <begin position="17"/>
        <end position="104"/>
    </location>
</feature>
<feature type="non-terminal residue" evidence="2">
    <location>
        <position position="1"/>
    </location>
</feature>
<dbReference type="AlphaFoldDB" id="A0A9N9GR88"/>
<evidence type="ECO:0000313" key="3">
    <source>
        <dbReference type="Proteomes" id="UP000789739"/>
    </source>
</evidence>
<proteinExistence type="predicted"/>
<gene>
    <name evidence="2" type="ORF">PBRASI_LOCUS9134</name>
</gene>
<protein>
    <submittedName>
        <fullName evidence="2">5775_t:CDS:1</fullName>
    </submittedName>
</protein>
<comment type="caution">
    <text evidence="2">The sequence shown here is derived from an EMBL/GenBank/DDBJ whole genome shotgun (WGS) entry which is preliminary data.</text>
</comment>
<accession>A0A9N9GR88</accession>
<organism evidence="2 3">
    <name type="scientific">Paraglomus brasilianum</name>
    <dbReference type="NCBI Taxonomy" id="144538"/>
    <lineage>
        <taxon>Eukaryota</taxon>
        <taxon>Fungi</taxon>
        <taxon>Fungi incertae sedis</taxon>
        <taxon>Mucoromycota</taxon>
        <taxon>Glomeromycotina</taxon>
        <taxon>Glomeromycetes</taxon>
        <taxon>Paraglomerales</taxon>
        <taxon>Paraglomeraceae</taxon>
        <taxon>Paraglomus</taxon>
    </lineage>
</organism>
<keyword evidence="3" id="KW-1185">Reference proteome</keyword>
<reference evidence="2" key="1">
    <citation type="submission" date="2021-06" db="EMBL/GenBank/DDBJ databases">
        <authorList>
            <person name="Kallberg Y."/>
            <person name="Tangrot J."/>
            <person name="Rosling A."/>
        </authorList>
    </citation>
    <scope>NUCLEOTIDE SEQUENCE</scope>
    <source>
        <strain evidence="2">BR232B</strain>
    </source>
</reference>
<sequence>IGTKTESIKRNLAIWIKDNDDKKNRHAQYKKAKPAEEHAPSQPIIPSPSSNEPPSPATLASDSSSSTPIKATSPSNRKKRPSRKQPSQHHLKSHSHLLSTSNGR</sequence>
<evidence type="ECO:0000313" key="2">
    <source>
        <dbReference type="EMBL" id="CAG8628797.1"/>
    </source>
</evidence>
<name>A0A9N9GR88_9GLOM</name>
<feature type="compositionally biased region" description="Low complexity" evidence="1">
    <location>
        <begin position="57"/>
        <end position="68"/>
    </location>
</feature>
<feature type="compositionally biased region" description="Pro residues" evidence="1">
    <location>
        <begin position="43"/>
        <end position="56"/>
    </location>
</feature>